<dbReference type="Pfam" id="PF02223">
    <property type="entry name" value="Thymidylate_kin"/>
    <property type="match status" value="1"/>
</dbReference>
<dbReference type="GO" id="GO:0004550">
    <property type="term" value="F:nucleoside diphosphate kinase activity"/>
    <property type="evidence" value="ECO:0007669"/>
    <property type="project" value="TreeGrafter"/>
</dbReference>
<dbReference type="Proteomes" id="UP000323386">
    <property type="component" value="Unassembled WGS sequence"/>
</dbReference>
<dbReference type="GO" id="GO:0005829">
    <property type="term" value="C:cytosol"/>
    <property type="evidence" value="ECO:0007669"/>
    <property type="project" value="TreeGrafter"/>
</dbReference>
<feature type="region of interest" description="Disordered" evidence="10">
    <location>
        <begin position="356"/>
        <end position="378"/>
    </location>
</feature>
<sequence>MSDRSGGPDTAAGGGVAAASPPRVIQGDLYRNRNLGSALSLRKHDLETTPGSAAAPTTTTAGTFTKLRNLSQLRLFRDDAHPETSPSPTSPRSALPASTSSGQVSNRSTLAELPAAAAAADAGPADGGSKLIKRRSRLLDAFRSKRPQSTFEVVRKPIGQRNNSSNSQLNQPSSVKAPAASSDHDHDDGAASAFAVGPRSELAEAQRTRTVSGASDYPRRSTSGRNSSASIASDFERELATRPAEGQLHTRGAHPPSTTKTRRPGPGLGLPFGARRHSGLGVDSAASNSSRAASPLPSPGVDTSAGTFSLHSFRNVRSASDASKAEGASSVNARRQSLLNGGEEFVTPTEELVLPSPFADDVKSPASNRSSVVLSPPQVKAASPAKAVGVSPFQSQNNNSSISVARFRQAARSRSELGGLGAADDVRASTPRLNLADLQDHGERLQGPNPAFASPPAAMSPSQELAALEAELSQGGRSTPLLKLLREREASVSPAPGTAPAPIPGPPWAGEQAIAAASTPLAPAVEVTSATRDVAFVPDAPARPRERGLFIVVEGLDRAGKSTQVARLADKLGAKEIKFPDRTTAIGQMINSYLAQTSNLDDKAIHLLFSANRWECVQSILTTLAEGQSIVCDRYAFSGIAYSCAKGLSFDWCKAPDVGLPLPDLTVFLDLDAETAAARGGYGEERYEKREFQAKVREAFKLVSSEVKDHGGKWATVNAAGSLDDVTREIHKVVVQSTATIDLRVGEVGRLFIDSRATAAPPPPAAREEPVDWRKRQSIDGLASLGNGSLLRHFRSGSNNASGTMPQPAETKATSPSYADQLAAMRSAAAGTFTGLFGSQADADRSSGLGLEPNPTTSAVAAAAAAKGQGVDSDRVLASYNAAHPGRRMTLVEMIDQIEAGRSPDSAPINLPPPSQPWVAAERPPPRSRTSSHSGVAATQPASGPAPAIEAAVLANAANGERFPSTFALGNRSRRSLNVSDIAQPAATTANNDKNRRRTGSESSDDDAEGEDSDSAPVAKRAAPPQSAAPSRAVPLVSPSPQRATSISQKTSTTLESAISTPATEEDDDSPLGLAAGHGKRINVAAPSAAASIEPSKVTSTSSRGPAAGQQGLARPALDARKSSASPASRPASRPQSTSPAPPPPSSSGMPSSPHLYQPMPGSEAHQLSSQQLAMLAAQQQQQQQMQQMEMQQQYMQRYMAAAASSMHQDPVVMQRMHAQAQAQAHYQYQYQLMLMQQQQHHFFAHGAGSSIYGGSEIGTGPRQQPLAAFMQPGVGMPHSSSMSEYGGGGGGGGGRRSGQLHSRTRSSSSGLNVLHEGGAAQPSAVAGRGASPSSSPQPPMLSMMMAAPPPQASSSSAAAAAPSSPSHAQHSFLMAAPPPFFPYGFSRPGPSGAQSEVGTSTAPRSRRSARSSTAAAAAPGAVGAGAMGPPPVPNGGSRLSNGRVDH</sequence>
<feature type="compositionally biased region" description="Low complexity" evidence="10">
    <location>
        <begin position="1411"/>
        <end position="1422"/>
    </location>
</feature>
<dbReference type="InterPro" id="IPR018094">
    <property type="entry name" value="Thymidylate_kinase"/>
</dbReference>
<feature type="compositionally biased region" description="Low complexity" evidence="10">
    <location>
        <begin position="450"/>
        <end position="462"/>
    </location>
</feature>
<dbReference type="EC" id="2.7.4.9" evidence="3"/>
<dbReference type="InterPro" id="IPR027417">
    <property type="entry name" value="P-loop_NTPase"/>
</dbReference>
<dbReference type="PANTHER" id="PTHR10344">
    <property type="entry name" value="THYMIDYLATE KINASE"/>
    <property type="match status" value="1"/>
</dbReference>
<dbReference type="CDD" id="cd01672">
    <property type="entry name" value="TMPK"/>
    <property type="match status" value="1"/>
</dbReference>
<evidence type="ECO:0000256" key="7">
    <source>
        <dbReference type="ARBA" id="ARBA00022741"/>
    </source>
</evidence>
<feature type="compositionally biased region" description="Low complexity" evidence="10">
    <location>
        <begin position="1167"/>
        <end position="1176"/>
    </location>
</feature>
<feature type="compositionally biased region" description="Polar residues" evidence="10">
    <location>
        <begin position="1300"/>
        <end position="1312"/>
    </location>
</feature>
<dbReference type="OrthoDB" id="425602at2759"/>
<feature type="compositionally biased region" description="Acidic residues" evidence="10">
    <location>
        <begin position="1003"/>
        <end position="1014"/>
    </location>
</feature>
<dbReference type="NCBIfam" id="TIGR00041">
    <property type="entry name" value="DTMP_kinase"/>
    <property type="match status" value="1"/>
</dbReference>
<feature type="compositionally biased region" description="Low complexity" evidence="10">
    <location>
        <begin position="83"/>
        <end position="101"/>
    </location>
</feature>
<keyword evidence="9" id="KW-0067">ATP-binding</keyword>
<feature type="region of interest" description="Disordered" evidence="10">
    <location>
        <begin position="79"/>
        <end position="106"/>
    </location>
</feature>
<feature type="region of interest" description="Disordered" evidence="10">
    <location>
        <begin position="441"/>
        <end position="467"/>
    </location>
</feature>
<evidence type="ECO:0000256" key="2">
    <source>
        <dbReference type="ARBA" id="ARBA00009776"/>
    </source>
</evidence>
<evidence type="ECO:0000256" key="5">
    <source>
        <dbReference type="ARBA" id="ARBA00022679"/>
    </source>
</evidence>
<feature type="compositionally biased region" description="Polar residues" evidence="10">
    <location>
        <begin position="1039"/>
        <end position="1063"/>
    </location>
</feature>
<evidence type="ECO:0000313" key="13">
    <source>
        <dbReference type="Proteomes" id="UP000323386"/>
    </source>
</evidence>
<gene>
    <name evidence="12" type="ORF">PSFLO_06072</name>
</gene>
<feature type="compositionally biased region" description="Low complexity" evidence="10">
    <location>
        <begin position="1123"/>
        <end position="1139"/>
    </location>
</feature>
<feature type="compositionally biased region" description="Polar residues" evidence="10">
    <location>
        <begin position="978"/>
        <end position="992"/>
    </location>
</feature>
<proteinExistence type="inferred from homology"/>
<evidence type="ECO:0000313" key="12">
    <source>
        <dbReference type="EMBL" id="SPO40590.1"/>
    </source>
</evidence>
<dbReference type="GO" id="GO:0005634">
    <property type="term" value="C:nucleus"/>
    <property type="evidence" value="ECO:0007669"/>
    <property type="project" value="TreeGrafter"/>
</dbReference>
<reference evidence="12 13" key="1">
    <citation type="submission" date="2018-03" db="EMBL/GenBank/DDBJ databases">
        <authorList>
            <person name="Guldener U."/>
        </authorList>
    </citation>
    <scope>NUCLEOTIDE SEQUENCE [LARGE SCALE GENOMIC DNA]</scope>
    <source>
        <strain evidence="12 13">DAOM196992</strain>
    </source>
</reference>
<feature type="region of interest" description="Disordered" evidence="10">
    <location>
        <begin position="901"/>
        <end position="944"/>
    </location>
</feature>
<dbReference type="GO" id="GO:0005524">
    <property type="term" value="F:ATP binding"/>
    <property type="evidence" value="ECO:0007669"/>
    <property type="project" value="UniProtKB-KW"/>
</dbReference>
<feature type="region of interest" description="Disordered" evidence="10">
    <location>
        <begin position="1272"/>
        <end position="1374"/>
    </location>
</feature>
<feature type="compositionally biased region" description="Low complexity" evidence="10">
    <location>
        <begin position="284"/>
        <end position="295"/>
    </location>
</feature>
<evidence type="ECO:0000256" key="3">
    <source>
        <dbReference type="ARBA" id="ARBA00012980"/>
    </source>
</evidence>
<protein>
    <recommendedName>
        <fullName evidence="4">Thymidylate kinase</fullName>
        <ecNumber evidence="3">2.7.4.9</ecNumber>
    </recommendedName>
</protein>
<dbReference type="EMBL" id="OOIP01000021">
    <property type="protein sequence ID" value="SPO40590.1"/>
    <property type="molecule type" value="Genomic_DNA"/>
</dbReference>
<comment type="pathway">
    <text evidence="1">Pyrimidine metabolism; dTTP biosynthesis.</text>
</comment>
<keyword evidence="7" id="KW-0547">Nucleotide-binding</keyword>
<feature type="region of interest" description="Disordered" evidence="10">
    <location>
        <begin position="1"/>
        <end position="29"/>
    </location>
</feature>
<dbReference type="FunFam" id="3.40.50.300:FF:000679">
    <property type="entry name" value="Thymidylate kinase"/>
    <property type="match status" value="1"/>
</dbReference>
<dbReference type="InterPro" id="IPR018095">
    <property type="entry name" value="Thymidylate_kin_CS"/>
</dbReference>
<dbReference type="HAMAP" id="MF_00165">
    <property type="entry name" value="Thymidylate_kinase"/>
    <property type="match status" value="1"/>
</dbReference>
<evidence type="ECO:0000259" key="11">
    <source>
        <dbReference type="Pfam" id="PF02223"/>
    </source>
</evidence>
<comment type="similarity">
    <text evidence="2">Belongs to the thymidylate kinase family.</text>
</comment>
<dbReference type="GO" id="GO:0006233">
    <property type="term" value="P:dTDP biosynthetic process"/>
    <property type="evidence" value="ECO:0007669"/>
    <property type="project" value="InterPro"/>
</dbReference>
<evidence type="ECO:0000256" key="4">
    <source>
        <dbReference type="ARBA" id="ARBA00017144"/>
    </source>
</evidence>
<feature type="region of interest" description="Disordered" evidence="10">
    <location>
        <begin position="147"/>
        <end position="303"/>
    </location>
</feature>
<evidence type="ECO:0000256" key="9">
    <source>
        <dbReference type="ARBA" id="ARBA00022840"/>
    </source>
</evidence>
<keyword evidence="8" id="KW-0418">Kinase</keyword>
<dbReference type="PROSITE" id="PS01331">
    <property type="entry name" value="THYMIDYLATE_KINASE"/>
    <property type="match status" value="1"/>
</dbReference>
<accession>A0A5C3F8L3</accession>
<dbReference type="GO" id="GO:0006227">
    <property type="term" value="P:dUDP biosynthetic process"/>
    <property type="evidence" value="ECO:0007669"/>
    <property type="project" value="TreeGrafter"/>
</dbReference>
<feature type="compositionally biased region" description="Gly residues" evidence="10">
    <location>
        <begin position="1286"/>
        <end position="1297"/>
    </location>
</feature>
<dbReference type="GO" id="GO:0006235">
    <property type="term" value="P:dTTP biosynthetic process"/>
    <property type="evidence" value="ECO:0007669"/>
    <property type="project" value="TreeGrafter"/>
</dbReference>
<name>A0A5C3F8L3_9BASI</name>
<feature type="domain" description="Thymidylate kinase-like" evidence="11">
    <location>
        <begin position="553"/>
        <end position="730"/>
    </location>
</feature>
<evidence type="ECO:0000256" key="8">
    <source>
        <dbReference type="ARBA" id="ARBA00022777"/>
    </source>
</evidence>
<dbReference type="InterPro" id="IPR039430">
    <property type="entry name" value="Thymidylate_kin-like_dom"/>
</dbReference>
<evidence type="ECO:0000256" key="6">
    <source>
        <dbReference type="ARBA" id="ARBA00022727"/>
    </source>
</evidence>
<dbReference type="GO" id="GO:0004798">
    <property type="term" value="F:dTMP kinase activity"/>
    <property type="evidence" value="ECO:0007669"/>
    <property type="project" value="UniProtKB-EC"/>
</dbReference>
<feature type="region of interest" description="Disordered" evidence="10">
    <location>
        <begin position="1386"/>
        <end position="1447"/>
    </location>
</feature>
<feature type="compositionally biased region" description="Low complexity" evidence="10">
    <location>
        <begin position="48"/>
        <end position="61"/>
    </location>
</feature>
<organism evidence="12 13">
    <name type="scientific">Pseudozyma flocculosa</name>
    <dbReference type="NCBI Taxonomy" id="84751"/>
    <lineage>
        <taxon>Eukaryota</taxon>
        <taxon>Fungi</taxon>
        <taxon>Dikarya</taxon>
        <taxon>Basidiomycota</taxon>
        <taxon>Ustilaginomycotina</taxon>
        <taxon>Ustilaginomycetes</taxon>
        <taxon>Ustilaginales</taxon>
        <taxon>Ustilaginaceae</taxon>
        <taxon>Pseudozyma</taxon>
    </lineage>
</organism>
<feature type="region of interest" description="Disordered" evidence="10">
    <location>
        <begin position="41"/>
        <end position="61"/>
    </location>
</feature>
<evidence type="ECO:0000256" key="10">
    <source>
        <dbReference type="SAM" id="MobiDB-lite"/>
    </source>
</evidence>
<feature type="region of interest" description="Disordered" evidence="10">
    <location>
        <begin position="978"/>
        <end position="1176"/>
    </location>
</feature>
<keyword evidence="5" id="KW-0808">Transferase</keyword>
<feature type="compositionally biased region" description="Low complexity" evidence="10">
    <location>
        <begin position="160"/>
        <end position="181"/>
    </location>
</feature>
<keyword evidence="13" id="KW-1185">Reference proteome</keyword>
<feature type="compositionally biased region" description="Low complexity" evidence="10">
    <location>
        <begin position="1015"/>
        <end position="1035"/>
    </location>
</feature>
<feature type="compositionally biased region" description="Polar residues" evidence="10">
    <location>
        <begin position="220"/>
        <end position="231"/>
    </location>
</feature>
<evidence type="ECO:0000256" key="1">
    <source>
        <dbReference type="ARBA" id="ARBA00004992"/>
    </source>
</evidence>
<dbReference type="Gene3D" id="3.40.50.300">
    <property type="entry name" value="P-loop containing nucleotide triphosphate hydrolases"/>
    <property type="match status" value="1"/>
</dbReference>
<dbReference type="SUPFAM" id="SSF52540">
    <property type="entry name" value="P-loop containing nucleoside triphosphate hydrolases"/>
    <property type="match status" value="1"/>
</dbReference>
<dbReference type="PANTHER" id="PTHR10344:SF1">
    <property type="entry name" value="THYMIDYLATE KINASE"/>
    <property type="match status" value="1"/>
</dbReference>
<keyword evidence="6" id="KW-0545">Nucleotide biosynthesis</keyword>
<feature type="compositionally biased region" description="Low complexity" evidence="10">
    <location>
        <begin position="1331"/>
        <end position="1367"/>
    </location>
</feature>